<keyword evidence="2" id="KW-1185">Reference proteome</keyword>
<comment type="caution">
    <text evidence="1">The sequence shown here is derived from an EMBL/GenBank/DDBJ whole genome shotgun (WGS) entry which is preliminary data.</text>
</comment>
<accession>A0AAD3TJY7</accession>
<reference evidence="1" key="1">
    <citation type="submission" date="2023-05" db="EMBL/GenBank/DDBJ databases">
        <title>Nepenthes gracilis genome sequencing.</title>
        <authorList>
            <person name="Fukushima K."/>
        </authorList>
    </citation>
    <scope>NUCLEOTIDE SEQUENCE</scope>
    <source>
        <strain evidence="1">SING2019-196</strain>
    </source>
</reference>
<protein>
    <submittedName>
        <fullName evidence="1">Uncharacterized protein</fullName>
    </submittedName>
</protein>
<organism evidence="1 2">
    <name type="scientific">Nepenthes gracilis</name>
    <name type="common">Slender pitcher plant</name>
    <dbReference type="NCBI Taxonomy" id="150966"/>
    <lineage>
        <taxon>Eukaryota</taxon>
        <taxon>Viridiplantae</taxon>
        <taxon>Streptophyta</taxon>
        <taxon>Embryophyta</taxon>
        <taxon>Tracheophyta</taxon>
        <taxon>Spermatophyta</taxon>
        <taxon>Magnoliopsida</taxon>
        <taxon>eudicotyledons</taxon>
        <taxon>Gunneridae</taxon>
        <taxon>Pentapetalae</taxon>
        <taxon>Caryophyllales</taxon>
        <taxon>Nepenthaceae</taxon>
        <taxon>Nepenthes</taxon>
    </lineage>
</organism>
<evidence type="ECO:0000313" key="2">
    <source>
        <dbReference type="Proteomes" id="UP001279734"/>
    </source>
</evidence>
<proteinExistence type="predicted"/>
<sequence length="106" mass="11695">MKNSEKHIDVGRGSIKEYLLRSKIHHLMSLNYDAHATFHHANVGGSDAGSSMTISRGARDIKEPPDLDHCCINIYTSNNIQGVTNSVVFGHEVKMVECGIRFSLGK</sequence>
<gene>
    <name evidence="1" type="ORF">Nepgr_032753</name>
</gene>
<evidence type="ECO:0000313" key="1">
    <source>
        <dbReference type="EMBL" id="GMH30910.1"/>
    </source>
</evidence>
<name>A0AAD3TJY7_NEPGR</name>
<dbReference type="EMBL" id="BSYO01000039">
    <property type="protein sequence ID" value="GMH30910.1"/>
    <property type="molecule type" value="Genomic_DNA"/>
</dbReference>
<dbReference type="Proteomes" id="UP001279734">
    <property type="component" value="Unassembled WGS sequence"/>
</dbReference>
<dbReference type="AlphaFoldDB" id="A0AAD3TJY7"/>